<feature type="non-terminal residue" evidence="1">
    <location>
        <position position="1"/>
    </location>
</feature>
<protein>
    <submittedName>
        <fullName evidence="1">Uncharacterized protein</fullName>
    </submittedName>
</protein>
<organism evidence="1">
    <name type="scientific">gut metagenome</name>
    <dbReference type="NCBI Taxonomy" id="749906"/>
    <lineage>
        <taxon>unclassified sequences</taxon>
        <taxon>metagenomes</taxon>
        <taxon>organismal metagenomes</taxon>
    </lineage>
</organism>
<proteinExistence type="predicted"/>
<reference evidence="1" key="1">
    <citation type="journal article" date="2012" name="PLoS ONE">
        <title>Gene sets for utilization of primary and secondary nutrition supplies in the distal gut of endangered iberian lynx.</title>
        <authorList>
            <person name="Alcaide M."/>
            <person name="Messina E."/>
            <person name="Richter M."/>
            <person name="Bargiela R."/>
            <person name="Peplies J."/>
            <person name="Huws S.A."/>
            <person name="Newbold C.J."/>
            <person name="Golyshin P.N."/>
            <person name="Simon M.A."/>
            <person name="Lopez G."/>
            <person name="Yakimov M.M."/>
            <person name="Ferrer M."/>
        </authorList>
    </citation>
    <scope>NUCLEOTIDE SEQUENCE</scope>
</reference>
<sequence length="26" mass="3032">ALRQRCHSSFILDVLVVIEVYGKRKT</sequence>
<accession>J9CR34</accession>
<dbReference type="AlphaFoldDB" id="J9CR34"/>
<name>J9CR34_9ZZZZ</name>
<dbReference type="EMBL" id="AMCI01002473">
    <property type="protein sequence ID" value="EJX02616.1"/>
    <property type="molecule type" value="Genomic_DNA"/>
</dbReference>
<comment type="caution">
    <text evidence="1">The sequence shown here is derived from an EMBL/GenBank/DDBJ whole genome shotgun (WGS) entry which is preliminary data.</text>
</comment>
<evidence type="ECO:0000313" key="1">
    <source>
        <dbReference type="EMBL" id="EJX02616.1"/>
    </source>
</evidence>
<gene>
    <name evidence="1" type="ORF">EVA_09279</name>
</gene>